<comment type="subcellular location">
    <subcellularLocation>
        <location evidence="2">Cytoplasm</location>
        <location evidence="2">Cytoskeleton</location>
        <location evidence="2">Spindle</location>
    </subcellularLocation>
    <subcellularLocation>
        <location evidence="1">Early endosome membrane</location>
    </subcellularLocation>
</comment>
<dbReference type="CDD" id="cd06874">
    <property type="entry name" value="PX_KIF16B_SNX23"/>
    <property type="match status" value="1"/>
</dbReference>
<evidence type="ECO:0000256" key="19">
    <source>
        <dbReference type="SAM" id="MobiDB-lite"/>
    </source>
</evidence>
<feature type="compositionally biased region" description="Polar residues" evidence="19">
    <location>
        <begin position="1015"/>
        <end position="1030"/>
    </location>
</feature>
<dbReference type="GO" id="GO:0035091">
    <property type="term" value="F:phosphatidylinositol binding"/>
    <property type="evidence" value="ECO:0007669"/>
    <property type="project" value="InterPro"/>
</dbReference>
<evidence type="ECO:0000256" key="16">
    <source>
        <dbReference type="ARBA" id="ARBA00074951"/>
    </source>
</evidence>
<evidence type="ECO:0007829" key="24">
    <source>
        <dbReference type="PeptideAtlas" id="A0A498LR39"/>
    </source>
</evidence>
<dbReference type="GO" id="GO:0005874">
    <property type="term" value="C:microtubule"/>
    <property type="evidence" value="ECO:0007669"/>
    <property type="project" value="UniProtKB-KW"/>
</dbReference>
<evidence type="ECO:0000256" key="11">
    <source>
        <dbReference type="ARBA" id="ARBA00023121"/>
    </source>
</evidence>
<dbReference type="InterPro" id="IPR036961">
    <property type="entry name" value="Kinesin_motor_dom_sf"/>
</dbReference>
<comment type="function">
    <text evidence="15">Plus end-directed microtubule-dependent motor protein involved in endosome transport and receptor recycling and degradation. Regulates the plus end motility of early endosomes and the balance between recycling and degradation of receptors such as EGF receptor (EGFR) and FGF receptor (FGFR). Regulates the Golgi to endosome transport of FGFR-containing vesicles during early development, a key process for developing basement membrane and epiblast and primitive endoderm lineages during early postimplantation development.</text>
</comment>
<evidence type="ECO:0000256" key="9">
    <source>
        <dbReference type="ARBA" id="ARBA00022840"/>
    </source>
</evidence>
<evidence type="ECO:0000256" key="1">
    <source>
        <dbReference type="ARBA" id="ARBA00004146"/>
    </source>
</evidence>
<dbReference type="Gene3D" id="3.30.1520.10">
    <property type="entry name" value="Phox-like domain"/>
    <property type="match status" value="1"/>
</dbReference>
<evidence type="ECO:0000313" key="22">
    <source>
        <dbReference type="EMBL" id="RXN09194.1"/>
    </source>
</evidence>
<evidence type="ECO:0000256" key="2">
    <source>
        <dbReference type="ARBA" id="ARBA00004186"/>
    </source>
</evidence>
<dbReference type="InterPro" id="IPR027417">
    <property type="entry name" value="P-loop_NTPase"/>
</dbReference>
<evidence type="ECO:0000313" key="23">
    <source>
        <dbReference type="Proteomes" id="UP000290572"/>
    </source>
</evidence>
<keyword evidence="9 17" id="KW-0067">ATP-binding</keyword>
<keyword evidence="12" id="KW-0472">Membrane</keyword>
<dbReference type="STRING" id="84645.A0A498LR39"/>
<dbReference type="PANTHER" id="PTHR47117:SF8">
    <property type="entry name" value="KINESIN FAMILY MEMBER 16B"/>
    <property type="match status" value="1"/>
</dbReference>
<dbReference type="EMBL" id="QBIY01013293">
    <property type="protein sequence ID" value="RXN09194.1"/>
    <property type="molecule type" value="Genomic_DNA"/>
</dbReference>
<dbReference type="SUPFAM" id="SSF64268">
    <property type="entry name" value="PX domain"/>
    <property type="match status" value="1"/>
</dbReference>
<evidence type="ECO:0000256" key="14">
    <source>
        <dbReference type="ARBA" id="ARBA00023212"/>
    </source>
</evidence>
<evidence type="ECO:0000259" key="21">
    <source>
        <dbReference type="PROSITE" id="PS50195"/>
    </source>
</evidence>
<keyword evidence="11" id="KW-0446">Lipid-binding</keyword>
<keyword evidence="4" id="KW-0963">Cytoplasm</keyword>
<dbReference type="GO" id="GO:0008017">
    <property type="term" value="F:microtubule binding"/>
    <property type="evidence" value="ECO:0007669"/>
    <property type="project" value="InterPro"/>
</dbReference>
<dbReference type="SMART" id="SM00129">
    <property type="entry name" value="KISc"/>
    <property type="match status" value="1"/>
</dbReference>
<dbReference type="GO" id="GO:0031901">
    <property type="term" value="C:early endosome membrane"/>
    <property type="evidence" value="ECO:0007669"/>
    <property type="project" value="UniProtKB-SubCell"/>
</dbReference>
<dbReference type="InterPro" id="IPR001683">
    <property type="entry name" value="PX_dom"/>
</dbReference>
<feature type="compositionally biased region" description="Polar residues" evidence="19">
    <location>
        <begin position="1050"/>
        <end position="1059"/>
    </location>
</feature>
<dbReference type="InterPro" id="IPR036871">
    <property type="entry name" value="PX_dom_sf"/>
</dbReference>
<keyword evidence="24" id="KW-1267">Proteomics identification</keyword>
<feature type="compositionally biased region" description="Basic and acidic residues" evidence="19">
    <location>
        <begin position="1032"/>
        <end position="1049"/>
    </location>
</feature>
<gene>
    <name evidence="22" type="ORF">ROHU_035291</name>
</gene>
<dbReference type="PROSITE" id="PS50195">
    <property type="entry name" value="PX"/>
    <property type="match status" value="1"/>
</dbReference>
<dbReference type="GO" id="GO:0005524">
    <property type="term" value="F:ATP binding"/>
    <property type="evidence" value="ECO:0007669"/>
    <property type="project" value="UniProtKB-UniRule"/>
</dbReference>
<comment type="caution">
    <text evidence="22">The sequence shown here is derived from an EMBL/GenBank/DDBJ whole genome shotgun (WGS) entry which is preliminary data.</text>
</comment>
<dbReference type="GO" id="GO:0005819">
    <property type="term" value="C:spindle"/>
    <property type="evidence" value="ECO:0007669"/>
    <property type="project" value="UniProtKB-SubCell"/>
</dbReference>
<keyword evidence="10 18" id="KW-0175">Coiled coil</keyword>
<evidence type="ECO:0000256" key="10">
    <source>
        <dbReference type="ARBA" id="ARBA00023054"/>
    </source>
</evidence>
<evidence type="ECO:0000256" key="13">
    <source>
        <dbReference type="ARBA" id="ARBA00023175"/>
    </source>
</evidence>
<dbReference type="SMART" id="SM00312">
    <property type="entry name" value="PX"/>
    <property type="match status" value="1"/>
</dbReference>
<reference evidence="22 23" key="1">
    <citation type="submission" date="2018-03" db="EMBL/GenBank/DDBJ databases">
        <title>Draft genome sequence of Rohu Carp (Labeo rohita).</title>
        <authorList>
            <person name="Das P."/>
            <person name="Kushwaha B."/>
            <person name="Joshi C.G."/>
            <person name="Kumar D."/>
            <person name="Nagpure N.S."/>
            <person name="Sahoo L."/>
            <person name="Das S.P."/>
            <person name="Bit A."/>
            <person name="Patnaik S."/>
            <person name="Meher P.K."/>
            <person name="Jayasankar P."/>
            <person name="Koringa P.G."/>
            <person name="Patel N.V."/>
            <person name="Hinsu A.T."/>
            <person name="Kumar R."/>
            <person name="Pandey M."/>
            <person name="Agarwal S."/>
            <person name="Srivastava S."/>
            <person name="Singh M."/>
            <person name="Iquebal M.A."/>
            <person name="Jaiswal S."/>
            <person name="Angadi U.B."/>
            <person name="Kumar N."/>
            <person name="Raza M."/>
            <person name="Shah T.M."/>
            <person name="Rai A."/>
            <person name="Jena J.K."/>
        </authorList>
    </citation>
    <scope>NUCLEOTIDE SEQUENCE [LARGE SCALE GENOMIC DNA]</scope>
    <source>
        <strain evidence="22">DASCIFA01</strain>
        <tissue evidence="22">Testis</tissue>
    </source>
</reference>
<dbReference type="Gene3D" id="3.40.850.10">
    <property type="entry name" value="Kinesin motor domain"/>
    <property type="match status" value="1"/>
</dbReference>
<comment type="similarity">
    <text evidence="17">Belongs to the TRAFAC class myosin-kinesin ATPase superfamily. Kinesin family.</text>
</comment>
<evidence type="ECO:0000256" key="7">
    <source>
        <dbReference type="ARBA" id="ARBA00022741"/>
    </source>
</evidence>
<dbReference type="GO" id="GO:0003777">
    <property type="term" value="F:microtubule motor activity"/>
    <property type="evidence" value="ECO:0007669"/>
    <property type="project" value="InterPro"/>
</dbReference>
<evidence type="ECO:0000256" key="12">
    <source>
        <dbReference type="ARBA" id="ARBA00023136"/>
    </source>
</evidence>
<dbReference type="PROSITE" id="PS00411">
    <property type="entry name" value="KINESIN_MOTOR_1"/>
    <property type="match status" value="1"/>
</dbReference>
<keyword evidence="14" id="KW-0206">Cytoskeleton</keyword>
<feature type="binding site" evidence="17">
    <location>
        <begin position="102"/>
        <end position="109"/>
    </location>
    <ligand>
        <name>ATP</name>
        <dbReference type="ChEBI" id="CHEBI:30616"/>
    </ligand>
</feature>
<dbReference type="FunFam" id="3.40.850.10:FF:000021">
    <property type="entry name" value="kinesin-like protein KIF16B isoform X1"/>
    <property type="match status" value="1"/>
</dbReference>
<feature type="domain" description="PX" evidence="21">
    <location>
        <begin position="1154"/>
        <end position="1269"/>
    </location>
</feature>
<dbReference type="InterPro" id="IPR008984">
    <property type="entry name" value="SMAD_FHA_dom_sf"/>
</dbReference>
<dbReference type="InterPro" id="IPR001752">
    <property type="entry name" value="Kinesin_motor_dom"/>
</dbReference>
<dbReference type="Proteomes" id="UP000290572">
    <property type="component" value="Unassembled WGS sequence"/>
</dbReference>
<proteinExistence type="evidence at protein level"/>
<protein>
    <recommendedName>
        <fullName evidence="16">Kinesin-like protein KIF16B</fullName>
    </recommendedName>
</protein>
<evidence type="ECO:0000256" key="4">
    <source>
        <dbReference type="ARBA" id="ARBA00022490"/>
    </source>
</evidence>
<dbReference type="PANTHER" id="PTHR47117">
    <property type="entry name" value="STAR-RELATED LIPID TRANSFER PROTEIN 9"/>
    <property type="match status" value="1"/>
</dbReference>
<evidence type="ECO:0000259" key="20">
    <source>
        <dbReference type="PROSITE" id="PS50067"/>
    </source>
</evidence>
<keyword evidence="8" id="KW-0967">Endosome</keyword>
<keyword evidence="5" id="KW-0597">Phosphoprotein</keyword>
<feature type="domain" description="Kinesin motor" evidence="20">
    <location>
        <begin position="3"/>
        <end position="358"/>
    </location>
</feature>
<dbReference type="GO" id="GO:0016192">
    <property type="term" value="P:vesicle-mediated transport"/>
    <property type="evidence" value="ECO:0007669"/>
    <property type="project" value="UniProtKB-ARBA"/>
</dbReference>
<evidence type="ECO:0000256" key="17">
    <source>
        <dbReference type="PROSITE-ProRule" id="PRU00283"/>
    </source>
</evidence>
<dbReference type="Pfam" id="PF00787">
    <property type="entry name" value="PX"/>
    <property type="match status" value="1"/>
</dbReference>
<dbReference type="SUPFAM" id="SSF49879">
    <property type="entry name" value="SMAD/FHA domain"/>
    <property type="match status" value="1"/>
</dbReference>
<dbReference type="PRINTS" id="PR00380">
    <property type="entry name" value="KINESINHEAVY"/>
</dbReference>
<dbReference type="FunFam" id="2.60.200.20:FF:000005">
    <property type="entry name" value="Kinesin family member 16B"/>
    <property type="match status" value="1"/>
</dbReference>
<feature type="coiled-coil region" evidence="18">
    <location>
        <begin position="609"/>
        <end position="821"/>
    </location>
</feature>
<evidence type="ECO:0000256" key="8">
    <source>
        <dbReference type="ARBA" id="ARBA00022753"/>
    </source>
</evidence>
<dbReference type="Pfam" id="PF00498">
    <property type="entry name" value="FHA"/>
    <property type="match status" value="1"/>
</dbReference>
<dbReference type="FunFam" id="3.30.1520.10:FF:000022">
    <property type="entry name" value="Kinesin family member 16B"/>
    <property type="match status" value="1"/>
</dbReference>
<evidence type="ECO:0000256" key="18">
    <source>
        <dbReference type="SAM" id="Coils"/>
    </source>
</evidence>
<feature type="region of interest" description="Disordered" evidence="19">
    <location>
        <begin position="996"/>
        <end position="1074"/>
    </location>
</feature>
<accession>A0A498LR39</accession>
<evidence type="ECO:0000256" key="3">
    <source>
        <dbReference type="ARBA" id="ARBA00022448"/>
    </source>
</evidence>
<evidence type="ECO:0000256" key="5">
    <source>
        <dbReference type="ARBA" id="ARBA00022553"/>
    </source>
</evidence>
<keyword evidence="7 17" id="KW-0547">Nucleotide-binding</keyword>
<feature type="coiled-coil region" evidence="18">
    <location>
        <begin position="850"/>
        <end position="877"/>
    </location>
</feature>
<keyword evidence="6" id="KW-0493">Microtubule</keyword>
<dbReference type="Pfam" id="PF00225">
    <property type="entry name" value="Kinesin"/>
    <property type="match status" value="1"/>
</dbReference>
<dbReference type="CDD" id="cd01365">
    <property type="entry name" value="KISc_KIF1A_KIF1B"/>
    <property type="match status" value="1"/>
</dbReference>
<name>A0A498LR39_LABRO</name>
<dbReference type="InterPro" id="IPR019821">
    <property type="entry name" value="Kinesin_motor_CS"/>
</dbReference>
<evidence type="ECO:0000256" key="6">
    <source>
        <dbReference type="ARBA" id="ARBA00022701"/>
    </source>
</evidence>
<keyword evidence="3" id="KW-0813">Transport</keyword>
<organism evidence="22 23">
    <name type="scientific">Labeo rohita</name>
    <name type="common">Indian major carp</name>
    <name type="synonym">Cyprinus rohita</name>
    <dbReference type="NCBI Taxonomy" id="84645"/>
    <lineage>
        <taxon>Eukaryota</taxon>
        <taxon>Metazoa</taxon>
        <taxon>Chordata</taxon>
        <taxon>Craniata</taxon>
        <taxon>Vertebrata</taxon>
        <taxon>Euteleostomi</taxon>
        <taxon>Actinopterygii</taxon>
        <taxon>Neopterygii</taxon>
        <taxon>Teleostei</taxon>
        <taxon>Ostariophysi</taxon>
        <taxon>Cypriniformes</taxon>
        <taxon>Cyprinidae</taxon>
        <taxon>Labeoninae</taxon>
        <taxon>Labeonini</taxon>
        <taxon>Labeo</taxon>
    </lineage>
</organism>
<sequence>MASVRVAVRVRPMNRREKDLSAKCIIEMEGNKTTITNLKIPDGVTGDSVRERTKTFTYDFSYDSSDCKNASFVSQEKVFKDLGTDVLKAAFEGYNACIFAYGQTGSGKSHTMMGIPGDVGLIPRICEGLFSRISGMTRRDEASFRTEVSYLEIYNERVRDLLRRKMAKTYNLRVREHPKEGPYVEDLSKHLVQNFSDVEELMEAGNINRTTASTGMNDASSRSHAIFTINFTQAKFDAEMPSETVSKIHLVDLAGSERADATGATGVRLKEGGNINKSLVTLGNVISALADLSQEGGNSHLKKKQVFVPYRDSVLTWLLKDSLGGNSKTIMIATVSPADVNYGETLSTLRYANRAKNIINKPTINEDSNVRLIRELRAEIARLKALLAQGNQIALLDSPTALSMEEELHHNEARVLELTKEWTNKWNETQNILKEETLALRKEGIGVILDSELPHLIGIDDDLLSTGIILYHLKEGRTYVGRDDATNEQDIILHGLGLESEHCLIENQNGMVTLIPLNDAQCSVNGVQVIEPCQLNQGAVILLGRTNMFRFNHPKEAAKLREKRKSGLLTSLSLSMSDLSKSCENLSTVMLYNPGLFTEKGPIFLRRLIKEMEEKQKCEKAELERMQQEVESQRKESEQVQLRIRRQEESLRRRSQDIESRLRDLIAEKEKFQAQRERAEQTELFRELERLKREREEQAVKLQLERRRLEEREKEQLSLVGRLEEQLRERSEEAAALLTPDEARRLEEERRTLTELREELLRAKEARIDGEEEGGEEARRSAQARYEHFKQMQVEELSLLEESLIQQKDRLEREVANERTSLGLLLHTHKDKQRQVRDVMERGIQDVSSLGQEEVLIQQAEHRLQFKERQLQSLSEKHLPAVSEERQRAIELLDRVRGGTGSPGLDGSPEDMDKELDETLYQVEKELEEKEERLSQYSASAEQLQQLQQSYEFTANVARQEEKVRRKEKEILEWKEKQQREALEQAVARLERKHSAYRRSLSQEPDAEGPRKRSQSALGQSTFRFTGTQDLDQDRMEREIAQLKQRISESEGSVRSLSVSGEEKNNVNQSPVSPIQTLPTVLSIGDERINMYIEEEVQRRLQKLNLLNRENNNTLSLSSDSLQDNDKKRIDQRKLKYERLVSIPLDPSPESFKDPVKISIPRYVLCGQGKDEHFEFEVKITVLDETWTVFRRYSRFREMHKSLKLKYPELAALDFPPKKIFGNRDERMVAERRNQLEQYLRNFFRVMMSPSSSSPLRTDEFGLHLSKHAVCNISPFFKKGVFDYSKEFVLMMFEGKGFTAILAVEH</sequence>
<dbReference type="GO" id="GO:0007018">
    <property type="term" value="P:microtubule-based movement"/>
    <property type="evidence" value="ECO:0007669"/>
    <property type="project" value="InterPro"/>
</dbReference>
<keyword evidence="13 17" id="KW-0505">Motor protein</keyword>
<dbReference type="GO" id="GO:0007169">
    <property type="term" value="P:cell surface receptor protein tyrosine kinase signaling pathway"/>
    <property type="evidence" value="ECO:0007669"/>
    <property type="project" value="UniProtKB-ARBA"/>
</dbReference>
<keyword evidence="23" id="KW-1185">Reference proteome</keyword>
<dbReference type="GO" id="GO:0048731">
    <property type="term" value="P:system development"/>
    <property type="evidence" value="ECO:0007669"/>
    <property type="project" value="UniProtKB-ARBA"/>
</dbReference>
<dbReference type="SUPFAM" id="SSF52540">
    <property type="entry name" value="P-loop containing nucleoside triphosphate hydrolases"/>
    <property type="match status" value="1"/>
</dbReference>
<dbReference type="Gene3D" id="2.60.200.20">
    <property type="match status" value="1"/>
</dbReference>
<evidence type="ECO:0000256" key="15">
    <source>
        <dbReference type="ARBA" id="ARBA00054846"/>
    </source>
</evidence>
<dbReference type="PROSITE" id="PS50067">
    <property type="entry name" value="KINESIN_MOTOR_2"/>
    <property type="match status" value="1"/>
</dbReference>
<dbReference type="InterPro" id="IPR000253">
    <property type="entry name" value="FHA_dom"/>
</dbReference>